<dbReference type="CDD" id="cd16922">
    <property type="entry name" value="HATPase_EvgS-ArcB-TorS-like"/>
    <property type="match status" value="1"/>
</dbReference>
<dbReference type="PANTHER" id="PTHR43711:SF31">
    <property type="entry name" value="HISTIDINE KINASE"/>
    <property type="match status" value="1"/>
</dbReference>
<dbReference type="Gene3D" id="3.30.565.10">
    <property type="entry name" value="Histidine kinase-like ATPase, C-terminal domain"/>
    <property type="match status" value="1"/>
</dbReference>
<evidence type="ECO:0000256" key="4">
    <source>
        <dbReference type="ARBA" id="ARBA00022679"/>
    </source>
</evidence>
<dbReference type="SMART" id="SM00086">
    <property type="entry name" value="PAC"/>
    <property type="match status" value="2"/>
</dbReference>
<dbReference type="Pfam" id="PF00512">
    <property type="entry name" value="HisKA"/>
    <property type="match status" value="1"/>
</dbReference>
<keyword evidence="5" id="KW-0418">Kinase</keyword>
<dbReference type="InterPro" id="IPR000700">
    <property type="entry name" value="PAS-assoc_C"/>
</dbReference>
<dbReference type="Gene3D" id="1.10.287.130">
    <property type="match status" value="1"/>
</dbReference>
<dbReference type="SUPFAM" id="SSF55874">
    <property type="entry name" value="ATPase domain of HSP90 chaperone/DNA topoisomerase II/histidine kinase"/>
    <property type="match status" value="1"/>
</dbReference>
<dbReference type="EC" id="2.7.13.3" evidence="2"/>
<dbReference type="Pfam" id="PF13426">
    <property type="entry name" value="PAS_9"/>
    <property type="match status" value="1"/>
</dbReference>
<comment type="catalytic activity">
    <reaction evidence="1">
        <text>ATP + protein L-histidine = ADP + protein N-phospho-L-histidine.</text>
        <dbReference type="EC" id="2.7.13.3"/>
    </reaction>
</comment>
<evidence type="ECO:0000259" key="9">
    <source>
        <dbReference type="PROSITE" id="PS50113"/>
    </source>
</evidence>
<dbReference type="InterPro" id="IPR036097">
    <property type="entry name" value="HisK_dim/P_sf"/>
</dbReference>
<evidence type="ECO:0000256" key="3">
    <source>
        <dbReference type="ARBA" id="ARBA00022553"/>
    </source>
</evidence>
<dbReference type="PANTHER" id="PTHR43711">
    <property type="entry name" value="TWO-COMPONENT HISTIDINE KINASE"/>
    <property type="match status" value="1"/>
</dbReference>
<keyword evidence="6" id="KW-0902">Two-component regulatory system</keyword>
<sequence length="928" mass="107475">MDSKDRFSDARVPELMKKARMGWWEADFKRQCYVCSEFIRDLFGLGEDGVISFEDFRGFIREDYRLRTVNEFVFGKTQNVYDQVYPVEVHGEIIWLRVKLCSKEVDEEGFMRTFGFMECLDVPESMDTSTTALQRVNNLFVQQNSISRSLLSLLRSDDLSGVVNKILGDIMQYYPEGCTYIIEYDWEKKTQTCSYEAGSYKSFKKKDYMEDFPMCEIPWWTEQLAQKASPIILTNLDELPEEATAEKTRLMEQGVKSCMVVPMISRNGVSGYAGVDILDKPHVWRNEDYQWFASLVNIVGICMEFRKSEIKAQVEKEYLDNLYRHMPVGYVRMRMVYDEQGRVKDYRFIDSNNMARYLYNLKDERWIGRLASEVDEEDIQEHITDLESVVKGEGPREINYYRSGVDKYFHSVMYSPCKDEVVLMFSDMTDTFKAHEALDRSERLLRNIYKNIPVAIELYNRNGILEDVNDKDLEIFGLDSKEAVLGINLFKNPMIPEEVKDKLRRRESADFSIDYDFSKIGEMYQTSKTGILNLLTRITTLYDAAGNLTNYLLISVDRTEATKAYNQIKEFKDFFTLVGDYAKVGYAHFNVLTREGYALDSWYRNVGEERGTPLQQIIRVHGHFHPEDRAVVLDFWDKVIRGEMSYIRKDVRILREDGSYTWTCVNVLVRDYRPQDGMIEMICINYDITDLKETEMKLIKARDRAEESDRLKSAFLANMSHEIRTPLNAIVGFSNLLAYAQDESEKQQYISIVEENNELLLQLISDILDLSKIEAGTFEMVCGDIEINPLCEDVVASLQVKVPAGVVLRFEPCPENCHIYSDKNRIHQIISNFVNNAFKFTSSGEIVVSCRRIGKEIEFAVRDTGIGIEPEKQKNIFDRFVKLNTFVHGTGLGLSICKSIVEQLGGRIGVESEPGKGSRFWFTHAVSQ</sequence>
<accession>A0ABR7D052</accession>
<organism evidence="10 11">
    <name type="scientific">Butyricimonas hominis</name>
    <dbReference type="NCBI Taxonomy" id="2763032"/>
    <lineage>
        <taxon>Bacteria</taxon>
        <taxon>Pseudomonadati</taxon>
        <taxon>Bacteroidota</taxon>
        <taxon>Bacteroidia</taxon>
        <taxon>Bacteroidales</taxon>
        <taxon>Odoribacteraceae</taxon>
        <taxon>Butyricimonas</taxon>
    </lineage>
</organism>
<dbReference type="InterPro" id="IPR000014">
    <property type="entry name" value="PAS"/>
</dbReference>
<dbReference type="SUPFAM" id="SSF55781">
    <property type="entry name" value="GAF domain-like"/>
    <property type="match status" value="1"/>
</dbReference>
<gene>
    <name evidence="10" type="ORF">H8S64_08895</name>
</gene>
<dbReference type="Pfam" id="PF02518">
    <property type="entry name" value="HATPase_c"/>
    <property type="match status" value="1"/>
</dbReference>
<dbReference type="SUPFAM" id="SSF47384">
    <property type="entry name" value="Homodimeric domain of signal transducing histidine kinase"/>
    <property type="match status" value="1"/>
</dbReference>
<keyword evidence="3" id="KW-0597">Phosphoprotein</keyword>
<dbReference type="CDD" id="cd00082">
    <property type="entry name" value="HisKA"/>
    <property type="match status" value="1"/>
</dbReference>
<dbReference type="InterPro" id="IPR029016">
    <property type="entry name" value="GAF-like_dom_sf"/>
</dbReference>
<dbReference type="PROSITE" id="PS50112">
    <property type="entry name" value="PAS"/>
    <property type="match status" value="1"/>
</dbReference>
<protein>
    <recommendedName>
        <fullName evidence="2">histidine kinase</fullName>
        <ecNumber evidence="2">2.7.13.3</ecNumber>
    </recommendedName>
</protein>
<dbReference type="Gene3D" id="3.30.450.20">
    <property type="entry name" value="PAS domain"/>
    <property type="match status" value="3"/>
</dbReference>
<feature type="domain" description="PAC" evidence="9">
    <location>
        <begin position="647"/>
        <end position="700"/>
    </location>
</feature>
<dbReference type="Gene3D" id="3.30.450.40">
    <property type="match status" value="1"/>
</dbReference>
<dbReference type="Pfam" id="PF08447">
    <property type="entry name" value="PAS_3"/>
    <property type="match status" value="1"/>
</dbReference>
<dbReference type="Proteomes" id="UP000646484">
    <property type="component" value="Unassembled WGS sequence"/>
</dbReference>
<dbReference type="InterPro" id="IPR035965">
    <property type="entry name" value="PAS-like_dom_sf"/>
</dbReference>
<evidence type="ECO:0000256" key="5">
    <source>
        <dbReference type="ARBA" id="ARBA00022777"/>
    </source>
</evidence>
<dbReference type="CDD" id="cd00130">
    <property type="entry name" value="PAS"/>
    <property type="match status" value="1"/>
</dbReference>
<evidence type="ECO:0000256" key="1">
    <source>
        <dbReference type="ARBA" id="ARBA00000085"/>
    </source>
</evidence>
<dbReference type="InterPro" id="IPR005467">
    <property type="entry name" value="His_kinase_dom"/>
</dbReference>
<dbReference type="SMART" id="SM00387">
    <property type="entry name" value="HATPase_c"/>
    <property type="match status" value="1"/>
</dbReference>
<dbReference type="EMBL" id="JACOOH010000003">
    <property type="protein sequence ID" value="MBC5621214.1"/>
    <property type="molecule type" value="Genomic_DNA"/>
</dbReference>
<evidence type="ECO:0000313" key="10">
    <source>
        <dbReference type="EMBL" id="MBC5621214.1"/>
    </source>
</evidence>
<dbReference type="SUPFAM" id="SSF55785">
    <property type="entry name" value="PYP-like sensor domain (PAS domain)"/>
    <property type="match status" value="2"/>
</dbReference>
<feature type="domain" description="Histidine kinase" evidence="7">
    <location>
        <begin position="718"/>
        <end position="928"/>
    </location>
</feature>
<dbReference type="NCBIfam" id="TIGR00229">
    <property type="entry name" value="sensory_box"/>
    <property type="match status" value="1"/>
</dbReference>
<keyword evidence="11" id="KW-1185">Reference proteome</keyword>
<evidence type="ECO:0000256" key="2">
    <source>
        <dbReference type="ARBA" id="ARBA00012438"/>
    </source>
</evidence>
<keyword evidence="4" id="KW-0808">Transferase</keyword>
<dbReference type="PROSITE" id="PS50109">
    <property type="entry name" value="HIS_KIN"/>
    <property type="match status" value="1"/>
</dbReference>
<comment type="caution">
    <text evidence="10">The sequence shown here is derived from an EMBL/GenBank/DDBJ whole genome shotgun (WGS) entry which is preliminary data.</text>
</comment>
<dbReference type="InterPro" id="IPR050736">
    <property type="entry name" value="Sensor_HK_Regulatory"/>
</dbReference>
<dbReference type="InterPro" id="IPR004358">
    <property type="entry name" value="Sig_transdc_His_kin-like_C"/>
</dbReference>
<dbReference type="PRINTS" id="PR00344">
    <property type="entry name" value="BCTRLSENSOR"/>
</dbReference>
<evidence type="ECO:0000313" key="11">
    <source>
        <dbReference type="Proteomes" id="UP000646484"/>
    </source>
</evidence>
<name>A0ABR7D052_9BACT</name>
<dbReference type="InterPro" id="IPR036890">
    <property type="entry name" value="HATPase_C_sf"/>
</dbReference>
<dbReference type="InterPro" id="IPR003661">
    <property type="entry name" value="HisK_dim/P_dom"/>
</dbReference>
<reference evidence="10 11" key="1">
    <citation type="submission" date="2020-08" db="EMBL/GenBank/DDBJ databases">
        <title>Genome public.</title>
        <authorList>
            <person name="Liu C."/>
            <person name="Sun Q."/>
        </authorList>
    </citation>
    <scope>NUCLEOTIDE SEQUENCE [LARGE SCALE GENOMIC DNA]</scope>
    <source>
        <strain evidence="10 11">NSJ-56</strain>
    </source>
</reference>
<dbReference type="RefSeq" id="WP_186975777.1">
    <property type="nucleotide sequence ID" value="NZ_JACOOH010000003.1"/>
</dbReference>
<dbReference type="InterPro" id="IPR013655">
    <property type="entry name" value="PAS_fold_3"/>
</dbReference>
<proteinExistence type="predicted"/>
<evidence type="ECO:0000259" key="8">
    <source>
        <dbReference type="PROSITE" id="PS50112"/>
    </source>
</evidence>
<dbReference type="SMART" id="SM00388">
    <property type="entry name" value="HisKA"/>
    <property type="match status" value="1"/>
</dbReference>
<evidence type="ECO:0000259" key="7">
    <source>
        <dbReference type="PROSITE" id="PS50109"/>
    </source>
</evidence>
<dbReference type="PROSITE" id="PS50113">
    <property type="entry name" value="PAC"/>
    <property type="match status" value="1"/>
</dbReference>
<dbReference type="InterPro" id="IPR003594">
    <property type="entry name" value="HATPase_dom"/>
</dbReference>
<feature type="domain" description="PAS" evidence="8">
    <location>
        <begin position="441"/>
        <end position="484"/>
    </location>
</feature>
<dbReference type="InterPro" id="IPR001610">
    <property type="entry name" value="PAC"/>
</dbReference>
<evidence type="ECO:0000256" key="6">
    <source>
        <dbReference type="ARBA" id="ARBA00023012"/>
    </source>
</evidence>